<keyword evidence="4" id="KW-0548">Nucleotidyltransferase</keyword>
<comment type="caution">
    <text evidence="11">The sequence shown here is derived from an EMBL/GenBank/DDBJ whole genome shotgun (WGS) entry which is preliminary data.</text>
</comment>
<dbReference type="GO" id="GO:0003677">
    <property type="term" value="F:DNA binding"/>
    <property type="evidence" value="ECO:0007669"/>
    <property type="project" value="InterPro"/>
</dbReference>
<dbReference type="Pfam" id="PF21694">
    <property type="entry name" value="DNA_pol3_delta_C"/>
    <property type="match status" value="1"/>
</dbReference>
<comment type="catalytic activity">
    <reaction evidence="8">
        <text>DNA(n) + a 2'-deoxyribonucleoside 5'-triphosphate = DNA(n+1) + diphosphate</text>
        <dbReference type="Rhea" id="RHEA:22508"/>
        <dbReference type="Rhea" id="RHEA-COMP:17339"/>
        <dbReference type="Rhea" id="RHEA-COMP:17340"/>
        <dbReference type="ChEBI" id="CHEBI:33019"/>
        <dbReference type="ChEBI" id="CHEBI:61560"/>
        <dbReference type="ChEBI" id="CHEBI:173112"/>
        <dbReference type="EC" id="2.7.7.7"/>
    </reaction>
</comment>
<dbReference type="GeneID" id="87596959"/>
<evidence type="ECO:0000259" key="9">
    <source>
        <dbReference type="Pfam" id="PF06144"/>
    </source>
</evidence>
<dbReference type="InterPro" id="IPR010372">
    <property type="entry name" value="DNA_pol3_delta_N"/>
</dbReference>
<name>A0A0M0KL83_ALKHA</name>
<evidence type="ECO:0000256" key="3">
    <source>
        <dbReference type="ARBA" id="ARBA00022679"/>
    </source>
</evidence>
<dbReference type="InterPro" id="IPR048466">
    <property type="entry name" value="DNA_pol3_delta-like_C"/>
</dbReference>
<evidence type="ECO:0000256" key="6">
    <source>
        <dbReference type="ARBA" id="ARBA00022932"/>
    </source>
</evidence>
<dbReference type="PANTHER" id="PTHR34388:SF1">
    <property type="entry name" value="DNA POLYMERASE III SUBUNIT DELTA"/>
    <property type="match status" value="1"/>
</dbReference>
<dbReference type="NCBIfam" id="TIGR01128">
    <property type="entry name" value="holA"/>
    <property type="match status" value="1"/>
</dbReference>
<dbReference type="EC" id="2.7.7.7" evidence="1"/>
<sequence length="342" mass="38603">MNYLKLKQDVQAGRVAPVYFMYGTELFLMEDLIQDILSVTLSDEERDMNVSSYSLTDVPIETALEEAETVPFFGSKRVVILKDAALFTSQKLDVEHDVKRLEQYILNPVPETVLLIMAPYEKLDERKKITKLIKKESIVLEAKPLDEGEAKAWLSSLASELQVEMDEKAIDTLLGMTGLRLTQLASEMNKLALYVGEGGIIRSEDVTLLVAKTLDQNIFDLIDFAINQRTHQALSLYHELLKQKEEPLKLLALLTRQFRIMYQVKELGRRGYTPNQMAKPLKIHPYVAKLAGKKAASMSDQLLYSLIEKAADTEFAIKSGKVDKVLALELFLLTMGSRESVG</sequence>
<dbReference type="Gene3D" id="1.20.272.10">
    <property type="match status" value="1"/>
</dbReference>
<dbReference type="Gene3D" id="3.40.50.300">
    <property type="entry name" value="P-loop containing nucleotide triphosphate hydrolases"/>
    <property type="match status" value="1"/>
</dbReference>
<organism evidence="11">
    <name type="scientific">Halalkalibacterium halodurans</name>
    <name type="common">Bacillus halodurans</name>
    <dbReference type="NCBI Taxonomy" id="86665"/>
    <lineage>
        <taxon>Bacteria</taxon>
        <taxon>Bacillati</taxon>
        <taxon>Bacillota</taxon>
        <taxon>Bacilli</taxon>
        <taxon>Bacillales</taxon>
        <taxon>Bacillaceae</taxon>
        <taxon>Halalkalibacterium (ex Joshi et al. 2022)</taxon>
    </lineage>
</organism>
<proteinExistence type="inferred from homology"/>
<evidence type="ECO:0000256" key="7">
    <source>
        <dbReference type="ARBA" id="ARBA00034754"/>
    </source>
</evidence>
<feature type="domain" description="DNA polymerase III delta N-terminal" evidence="9">
    <location>
        <begin position="19"/>
        <end position="143"/>
    </location>
</feature>
<dbReference type="Gene3D" id="1.10.8.60">
    <property type="match status" value="1"/>
</dbReference>
<dbReference type="GO" id="GO:0003887">
    <property type="term" value="F:DNA-directed DNA polymerase activity"/>
    <property type="evidence" value="ECO:0007669"/>
    <property type="project" value="UniProtKB-KW"/>
</dbReference>
<dbReference type="GO" id="GO:0009360">
    <property type="term" value="C:DNA polymerase III complex"/>
    <property type="evidence" value="ECO:0007669"/>
    <property type="project" value="InterPro"/>
</dbReference>
<evidence type="ECO:0000256" key="4">
    <source>
        <dbReference type="ARBA" id="ARBA00022695"/>
    </source>
</evidence>
<dbReference type="SUPFAM" id="SSF48019">
    <property type="entry name" value="post-AAA+ oligomerization domain-like"/>
    <property type="match status" value="1"/>
</dbReference>
<dbReference type="EMBL" id="LILD01000001">
    <property type="protein sequence ID" value="KOO39621.1"/>
    <property type="molecule type" value="Genomic_DNA"/>
</dbReference>
<keyword evidence="5" id="KW-0235">DNA replication</keyword>
<evidence type="ECO:0000256" key="2">
    <source>
        <dbReference type="ARBA" id="ARBA00017703"/>
    </source>
</evidence>
<dbReference type="PATRIC" id="fig|136160.3.peg.2978"/>
<dbReference type="PANTHER" id="PTHR34388">
    <property type="entry name" value="DNA POLYMERASE III SUBUNIT DELTA"/>
    <property type="match status" value="1"/>
</dbReference>
<comment type="similarity">
    <text evidence="7">Belongs to the DNA polymerase HolA subunit family.</text>
</comment>
<accession>A0A0M0KL83</accession>
<evidence type="ECO:0000256" key="1">
    <source>
        <dbReference type="ARBA" id="ARBA00012417"/>
    </source>
</evidence>
<evidence type="ECO:0000259" key="10">
    <source>
        <dbReference type="Pfam" id="PF21694"/>
    </source>
</evidence>
<dbReference type="RefSeq" id="WP_053431534.1">
    <property type="nucleotide sequence ID" value="NZ_CP040441.1"/>
</dbReference>
<dbReference type="InterPro" id="IPR027417">
    <property type="entry name" value="P-loop_NTPase"/>
</dbReference>
<evidence type="ECO:0000256" key="8">
    <source>
        <dbReference type="ARBA" id="ARBA00049244"/>
    </source>
</evidence>
<evidence type="ECO:0000256" key="5">
    <source>
        <dbReference type="ARBA" id="ARBA00022705"/>
    </source>
</evidence>
<dbReference type="GO" id="GO:0006261">
    <property type="term" value="P:DNA-templated DNA replication"/>
    <property type="evidence" value="ECO:0007669"/>
    <property type="project" value="TreeGrafter"/>
</dbReference>
<dbReference type="AlphaFoldDB" id="A0A0M0KL83"/>
<keyword evidence="6" id="KW-0239">DNA-directed DNA polymerase</keyword>
<reference evidence="11" key="1">
    <citation type="submission" date="2015-08" db="EMBL/GenBank/DDBJ databases">
        <title>Complete DNA Sequence of Pseudomonas syringae pv. actinidiae, the Causal Agent of Kiwifruit Canker Disease.</title>
        <authorList>
            <person name="Rikkerink E.H.A."/>
            <person name="Fineran P.C."/>
        </authorList>
    </citation>
    <scope>NUCLEOTIDE SEQUENCE</scope>
    <source>
        <strain evidence="11">DSM 13666</strain>
    </source>
</reference>
<keyword evidence="3" id="KW-0808">Transferase</keyword>
<gene>
    <name evidence="11" type="ORF">AMD02_12755</name>
</gene>
<dbReference type="SUPFAM" id="SSF52540">
    <property type="entry name" value="P-loop containing nucleoside triphosphate hydrolases"/>
    <property type="match status" value="1"/>
</dbReference>
<dbReference type="InterPro" id="IPR008921">
    <property type="entry name" value="DNA_pol3_clamp-load_cplx_C"/>
</dbReference>
<dbReference type="Pfam" id="PF06144">
    <property type="entry name" value="DNA_pol3_delta"/>
    <property type="match status" value="1"/>
</dbReference>
<protein>
    <recommendedName>
        <fullName evidence="2">DNA polymerase III subunit delta</fullName>
        <ecNumber evidence="1">2.7.7.7</ecNumber>
    </recommendedName>
</protein>
<evidence type="ECO:0000313" key="11">
    <source>
        <dbReference type="EMBL" id="KOO39621.1"/>
    </source>
</evidence>
<feature type="domain" description="DNA polymerase III delta subunit-like C-terminal" evidence="10">
    <location>
        <begin position="215"/>
        <end position="334"/>
    </location>
</feature>
<dbReference type="InterPro" id="IPR005790">
    <property type="entry name" value="DNA_polIII_delta"/>
</dbReference>